<dbReference type="SUPFAM" id="SSF55464">
    <property type="entry name" value="Origin of replication-binding domain, RBD-like"/>
    <property type="match status" value="1"/>
</dbReference>
<evidence type="ECO:0000259" key="2">
    <source>
        <dbReference type="Pfam" id="PF07057"/>
    </source>
</evidence>
<dbReference type="InterPro" id="IPR009767">
    <property type="entry name" value="DNA_helicase_TraI_C"/>
</dbReference>
<feature type="region of interest" description="Disordered" evidence="1">
    <location>
        <begin position="62"/>
        <end position="81"/>
    </location>
</feature>
<dbReference type="GO" id="GO:0003678">
    <property type="term" value="F:DNA helicase activity"/>
    <property type="evidence" value="ECO:0007669"/>
    <property type="project" value="InterPro"/>
</dbReference>
<organism evidence="4">
    <name type="scientific">Salmonella enterica</name>
    <name type="common">Salmonella choleraesuis</name>
    <dbReference type="NCBI Taxonomy" id="28901"/>
    <lineage>
        <taxon>Bacteria</taxon>
        <taxon>Pseudomonadati</taxon>
        <taxon>Pseudomonadota</taxon>
        <taxon>Gammaproteobacteria</taxon>
        <taxon>Enterobacterales</taxon>
        <taxon>Enterobacteriaceae</taxon>
        <taxon>Salmonella</taxon>
    </lineage>
</organism>
<dbReference type="AlphaFoldDB" id="A0A5U2P2A3"/>
<comment type="caution">
    <text evidence="4">The sequence shown here is derived from an EMBL/GenBank/DDBJ whole genome shotgun (WGS) entry which is preliminary data.</text>
</comment>
<dbReference type="Pfam" id="PF07057">
    <property type="entry name" value="TraI_C"/>
    <property type="match status" value="1"/>
</dbReference>
<dbReference type="Gene3D" id="6.10.140.290">
    <property type="match status" value="1"/>
</dbReference>
<evidence type="ECO:0000259" key="3">
    <source>
        <dbReference type="Pfam" id="PF08751"/>
    </source>
</evidence>
<dbReference type="Gene3D" id="6.10.250.110">
    <property type="match status" value="1"/>
</dbReference>
<feature type="region of interest" description="Disordered" evidence="1">
    <location>
        <begin position="737"/>
        <end position="802"/>
    </location>
</feature>
<evidence type="ECO:0000256" key="1">
    <source>
        <dbReference type="SAM" id="MobiDB-lite"/>
    </source>
</evidence>
<dbReference type="InterPro" id="IPR014059">
    <property type="entry name" value="TraI/TrwC_relax"/>
</dbReference>
<name>A0A5U2P2A3_SALER</name>
<dbReference type="GO" id="GO:0016818">
    <property type="term" value="F:hydrolase activity, acting on acid anhydrides, in phosphorus-containing anhydrides"/>
    <property type="evidence" value="ECO:0007669"/>
    <property type="project" value="InterPro"/>
</dbReference>
<sequence length="802" mass="87868">MMSIAQVRSAGSAAGYYSDRDNYYVLGSLEERWAGKGAEQLGMQGAVDKEVFTRVLEGRLPDGADLSRQQDGGNKHRPGYDLTFSAPKSVSLMAMLAGDKRLTEAHNQAVDIAVRQVEALASTRVMTDGQSETVLTGNLVMALFNHDTSRDQEPQLHTHAVVANVTLHDGEWKTLSSDKVGKTGFIENVYANQIAFGKIYRAVLKEKVEALGYETEVVGKHGMWEMPGVPVEAFSSRSQTIREAVGDDASLKSRDVAALDTRKSKQHVDPEVKMAEWMQTLKDTGFDISAYREAADRRAEIQAAQPVPSQEQPDIRDGELRRLSTWEAHPGALALVDNVYHRIAGISKEDGLITLEDKAGNTRLISPREAAAEGVTLYNPETIRVGAGGRMRFTKSDRERGYVANSVWTVTAVSGDSVTLSDGKQTRVVRPGQDRAEQHIDLAYAITAHGAQGASETFAIALEGTEGGRKQMAGFESAYVALSRMKQHVQVYTDDRQGWVKAINSAKQKGTAHDVLEPKSEREMMNAERLFSTARELRDVAAGRAVLRNAGLAQGDSRARFIAPGRKYPQPYVALPAFDRNGKSVGIWLNPLTTDDGAGLRGFSGEGRVKGSEEAQFVALQGSRNGESLLADNMQDGVRIARDNPDSGVVVRIAGDGRPWNPGAITGGRVWGDIPDSSVQPGAGNGEPVTAEILAQRQAEEAVRRETEQRAAEIVRKMAEDKPDLPEEKTAQAVREIAGQEQDRMTPPERETPLPESVLREPVRERETIREVARENRGRERLQQMEQEMVRDLQKEKTPGGD</sequence>
<dbReference type="CDD" id="cd18809">
    <property type="entry name" value="SF1_C_RecD"/>
    <property type="match status" value="1"/>
</dbReference>
<reference evidence="4" key="1">
    <citation type="submission" date="2018-07" db="EMBL/GenBank/DDBJ databases">
        <authorList>
            <consortium name="GenomeTrakr network: Whole genome sequencing for foodborne pathogen traceback"/>
        </authorList>
    </citation>
    <scope>NUCLEOTIDE SEQUENCE</scope>
    <source>
        <strain evidence="4">FDA00004327</strain>
    </source>
</reference>
<dbReference type="GO" id="GO:0003677">
    <property type="term" value="F:DNA binding"/>
    <property type="evidence" value="ECO:0007669"/>
    <property type="project" value="InterPro"/>
</dbReference>
<proteinExistence type="predicted"/>
<feature type="domain" description="DNA helicase TraI type C-terminal" evidence="2">
    <location>
        <begin position="511"/>
        <end position="668"/>
    </location>
</feature>
<dbReference type="NCBIfam" id="NF041492">
    <property type="entry name" value="MobF"/>
    <property type="match status" value="1"/>
</dbReference>
<dbReference type="EMBL" id="AAGKTT010000016">
    <property type="protein sequence ID" value="EBP1418327.1"/>
    <property type="molecule type" value="Genomic_DNA"/>
</dbReference>
<dbReference type="InterPro" id="IPR014862">
    <property type="entry name" value="TrwC"/>
</dbReference>
<protein>
    <submittedName>
        <fullName evidence="4">Conjugative relaxase</fullName>
    </submittedName>
</protein>
<dbReference type="NCBIfam" id="TIGR02686">
    <property type="entry name" value="relax_trwC"/>
    <property type="match status" value="1"/>
</dbReference>
<gene>
    <name evidence="4" type="ORF">LZ49_21530</name>
</gene>
<dbReference type="InterPro" id="IPR027417">
    <property type="entry name" value="P-loop_NTPase"/>
</dbReference>
<evidence type="ECO:0000313" key="4">
    <source>
        <dbReference type="EMBL" id="EBP1418327.1"/>
    </source>
</evidence>
<feature type="domain" description="TrwC relaxase" evidence="3">
    <location>
        <begin position="10"/>
        <end position="283"/>
    </location>
</feature>
<dbReference type="SUPFAM" id="SSF52540">
    <property type="entry name" value="P-loop containing nucleoside triphosphate hydrolases"/>
    <property type="match status" value="1"/>
</dbReference>
<dbReference type="GO" id="GO:0005524">
    <property type="term" value="F:ATP binding"/>
    <property type="evidence" value="ECO:0007669"/>
    <property type="project" value="InterPro"/>
</dbReference>
<accession>A0A5U2P2A3</accession>
<feature type="compositionally biased region" description="Basic and acidic residues" evidence="1">
    <location>
        <begin position="741"/>
        <end position="802"/>
    </location>
</feature>
<dbReference type="Pfam" id="PF08751">
    <property type="entry name" value="TrwC"/>
    <property type="match status" value="1"/>
</dbReference>